<dbReference type="GO" id="GO:0016020">
    <property type="term" value="C:membrane"/>
    <property type="evidence" value="ECO:0007669"/>
    <property type="project" value="UniProtKB-SubCell"/>
</dbReference>
<evidence type="ECO:0008006" key="8">
    <source>
        <dbReference type="Google" id="ProtNLM"/>
    </source>
</evidence>
<dbReference type="Proteomes" id="UP000000768">
    <property type="component" value="Chromosome 1"/>
</dbReference>
<organism evidence="6 7">
    <name type="scientific">Sorghum bicolor</name>
    <name type="common">Sorghum</name>
    <name type="synonym">Sorghum vulgare</name>
    <dbReference type="NCBI Taxonomy" id="4558"/>
    <lineage>
        <taxon>Eukaryota</taxon>
        <taxon>Viridiplantae</taxon>
        <taxon>Streptophyta</taxon>
        <taxon>Embryophyta</taxon>
        <taxon>Tracheophyta</taxon>
        <taxon>Spermatophyta</taxon>
        <taxon>Magnoliopsida</taxon>
        <taxon>Liliopsida</taxon>
        <taxon>Poales</taxon>
        <taxon>Poaceae</taxon>
        <taxon>PACMAD clade</taxon>
        <taxon>Panicoideae</taxon>
        <taxon>Andropogonodae</taxon>
        <taxon>Andropogoneae</taxon>
        <taxon>Sorghinae</taxon>
        <taxon>Sorghum</taxon>
    </lineage>
</organism>
<evidence type="ECO:0000256" key="3">
    <source>
        <dbReference type="ARBA" id="ARBA00022679"/>
    </source>
</evidence>
<dbReference type="AlphaFoldDB" id="A0A1B6QKN4"/>
<comment type="subcellular location">
    <subcellularLocation>
        <location evidence="1">Membrane</location>
        <topology evidence="1">Single-pass type II membrane protein</topology>
    </subcellularLocation>
</comment>
<gene>
    <name evidence="6" type="ORF">SORBI_3001G240100</name>
</gene>
<evidence type="ECO:0000313" key="7">
    <source>
        <dbReference type="Proteomes" id="UP000000768"/>
    </source>
</evidence>
<keyword evidence="7" id="KW-1185">Reference proteome</keyword>
<dbReference type="ExpressionAtlas" id="A0A1B6QKN4">
    <property type="expression patterns" value="baseline and differential"/>
</dbReference>
<keyword evidence="5" id="KW-0325">Glycoprotein</keyword>
<dbReference type="FunCoup" id="A0A1B6QKN4">
    <property type="interactions" value="631"/>
</dbReference>
<evidence type="ECO:0000256" key="5">
    <source>
        <dbReference type="ARBA" id="ARBA00023180"/>
    </source>
</evidence>
<dbReference type="InParanoid" id="A0A1B6QKN4"/>
<keyword evidence="4" id="KW-0472">Membrane</keyword>
<name>A0A1B6QKN4_SORBI</name>
<dbReference type="OrthoDB" id="2019572at2759"/>
<evidence type="ECO:0000256" key="4">
    <source>
        <dbReference type="ARBA" id="ARBA00023136"/>
    </source>
</evidence>
<keyword evidence="3" id="KW-0808">Transferase</keyword>
<reference evidence="6 7" key="1">
    <citation type="journal article" date="2009" name="Nature">
        <title>The Sorghum bicolor genome and the diversification of grasses.</title>
        <authorList>
            <person name="Paterson A.H."/>
            <person name="Bowers J.E."/>
            <person name="Bruggmann R."/>
            <person name="Dubchak I."/>
            <person name="Grimwood J."/>
            <person name="Gundlach H."/>
            <person name="Haberer G."/>
            <person name="Hellsten U."/>
            <person name="Mitros T."/>
            <person name="Poliakov A."/>
            <person name="Schmutz J."/>
            <person name="Spannagl M."/>
            <person name="Tang H."/>
            <person name="Wang X."/>
            <person name="Wicker T."/>
            <person name="Bharti A.K."/>
            <person name="Chapman J."/>
            <person name="Feltus F.A."/>
            <person name="Gowik U."/>
            <person name="Grigoriev I.V."/>
            <person name="Lyons E."/>
            <person name="Maher C.A."/>
            <person name="Martis M."/>
            <person name="Narechania A."/>
            <person name="Otillar R.P."/>
            <person name="Penning B.W."/>
            <person name="Salamov A.A."/>
            <person name="Wang Y."/>
            <person name="Zhang L."/>
            <person name="Carpita N.C."/>
            <person name="Freeling M."/>
            <person name="Gingle A.R."/>
            <person name="Hash C.T."/>
            <person name="Keller B."/>
            <person name="Klein P."/>
            <person name="Kresovich S."/>
            <person name="McCann M.C."/>
            <person name="Ming R."/>
            <person name="Peterson D.G."/>
            <person name="Mehboob-ur-Rahman"/>
            <person name="Ware D."/>
            <person name="Westhoff P."/>
            <person name="Mayer K.F."/>
            <person name="Messing J."/>
            <person name="Rokhsar D.S."/>
        </authorList>
    </citation>
    <scope>NUCLEOTIDE SEQUENCE [LARGE SCALE GENOMIC DNA]</scope>
    <source>
        <strain evidence="7">cv. BTx623</strain>
    </source>
</reference>
<dbReference type="InterPro" id="IPR044610">
    <property type="entry name" value="GLCAT14A/B/C"/>
</dbReference>
<evidence type="ECO:0000256" key="1">
    <source>
        <dbReference type="ARBA" id="ARBA00004606"/>
    </source>
</evidence>
<evidence type="ECO:0000313" key="6">
    <source>
        <dbReference type="EMBL" id="KXG38471.1"/>
    </source>
</evidence>
<reference evidence="7" key="2">
    <citation type="journal article" date="2018" name="Plant J.">
        <title>The Sorghum bicolor reference genome: improved assembly, gene annotations, a transcriptome atlas, and signatures of genome organization.</title>
        <authorList>
            <person name="McCormick R.F."/>
            <person name="Truong S.K."/>
            <person name="Sreedasyam A."/>
            <person name="Jenkins J."/>
            <person name="Shu S."/>
            <person name="Sims D."/>
            <person name="Kennedy M."/>
            <person name="Amirebrahimi M."/>
            <person name="Weers B.D."/>
            <person name="McKinley B."/>
            <person name="Mattison A."/>
            <person name="Morishige D.T."/>
            <person name="Grimwood J."/>
            <person name="Schmutz J."/>
            <person name="Mullet J.E."/>
        </authorList>
    </citation>
    <scope>NUCLEOTIDE SEQUENCE [LARGE SCALE GENOMIC DNA]</scope>
    <source>
        <strain evidence="7">cv. BTx623</strain>
    </source>
</reference>
<dbReference type="InterPro" id="IPR003406">
    <property type="entry name" value="Glyco_trans_14"/>
</dbReference>
<keyword evidence="2" id="KW-0328">Glycosyltransferase</keyword>
<dbReference type="GO" id="GO:0048868">
    <property type="term" value="P:pollen tube development"/>
    <property type="evidence" value="ECO:0007669"/>
    <property type="project" value="EnsemblPlants"/>
</dbReference>
<accession>A0A1B6QKN4</accession>
<dbReference type="PANTHER" id="PTHR45719:SF4">
    <property type="entry name" value="CORE-2_I-BRANCHING BETA-1,6-N-ACETYLGLUCOSAMINYLTRANSFERASE FAMILY PROTEIN"/>
    <property type="match status" value="1"/>
</dbReference>
<dbReference type="PANTHER" id="PTHR45719">
    <property type="entry name" value="GLYCOSYLTRANSFERASE"/>
    <property type="match status" value="1"/>
</dbReference>
<proteinExistence type="predicted"/>
<dbReference type="GO" id="GO:0015020">
    <property type="term" value="F:glucuronosyltransferase activity"/>
    <property type="evidence" value="ECO:0007669"/>
    <property type="project" value="InterPro"/>
</dbReference>
<protein>
    <recommendedName>
        <fullName evidence="8">BGGP Beta-1-3-galactosyl-O-glycosyl-glycoprotein</fullName>
    </recommendedName>
</protein>
<dbReference type="EMBL" id="CM000760">
    <property type="protein sequence ID" value="KXG38471.1"/>
    <property type="molecule type" value="Genomic_DNA"/>
</dbReference>
<evidence type="ECO:0000256" key="2">
    <source>
        <dbReference type="ARBA" id="ARBA00022676"/>
    </source>
</evidence>
<dbReference type="Gramene" id="KXG38471">
    <property type="protein sequence ID" value="KXG38471"/>
    <property type="gene ID" value="SORBI_3001G240100"/>
</dbReference>
<sequence length="433" mass="48839">MVMRPRAMGLSSIRREVLVSAVFTALLVASILLLPSLLLTGSTGPARRWPSFLSPSTAAEDKEQQARYPVRFAYLISASTGDAPRAARLLAALYHPANTYLLHLDREAPAEEHRRLAELVSGPGRGGVYARAGNVWIVGRPNLVTYRGPTMLTTTLHAVAVLLRLRRRWDWFINLSASDYPLVTQDDLMEAFAGLPRDLNFIQHTSHLGWKIKKRARPVILDTALYEDGRAELIRPVNITTNLRRLPTAFKLYTGSAWTMLSRSFAEYVTMGWDNLPRALLLYHANIVSSPEFYFQTVACNSRRFRNATVNSDLHFIRWDNPPKQHPLYLTSRDYRRMLLSGAAFARKFREGDPVLDRIDRDILRRREPGHFAYGGWCSDDGERGGAGAGALCSNPQEHGRRGAVKAGAGSRRLKAMLTKMLSPRNFRRQQCR</sequence>
<dbReference type="eggNOG" id="KOG0799">
    <property type="taxonomic scope" value="Eukaryota"/>
</dbReference>
<dbReference type="GO" id="GO:0009567">
    <property type="term" value="P:double fertilization forming a zygote and endosperm"/>
    <property type="evidence" value="ECO:0007669"/>
    <property type="project" value="EnsemblPlants"/>
</dbReference>
<dbReference type="Pfam" id="PF02485">
    <property type="entry name" value="Branch"/>
    <property type="match status" value="1"/>
</dbReference>